<feature type="transmembrane region" description="Helical" evidence="1">
    <location>
        <begin position="101"/>
        <end position="120"/>
    </location>
</feature>
<dbReference type="EMBL" id="CAJNIZ010040890">
    <property type="protein sequence ID" value="CAE7608742.1"/>
    <property type="molecule type" value="Genomic_DNA"/>
</dbReference>
<feature type="non-terminal residue" evidence="2">
    <location>
        <position position="746"/>
    </location>
</feature>
<dbReference type="PANTHER" id="PTHR33050">
    <property type="entry name" value="REVERSE TRANSCRIPTASE DOMAIN-CONTAINING PROTEIN"/>
    <property type="match status" value="1"/>
</dbReference>
<dbReference type="OrthoDB" id="411122at2759"/>
<evidence type="ECO:0000313" key="3">
    <source>
        <dbReference type="Proteomes" id="UP000649617"/>
    </source>
</evidence>
<evidence type="ECO:0000313" key="2">
    <source>
        <dbReference type="EMBL" id="CAE7608742.1"/>
    </source>
</evidence>
<feature type="transmembrane region" description="Helical" evidence="1">
    <location>
        <begin position="216"/>
        <end position="236"/>
    </location>
</feature>
<gene>
    <name evidence="2" type="ORF">SPIL2461_LOCUS16069</name>
</gene>
<evidence type="ECO:0000256" key="1">
    <source>
        <dbReference type="SAM" id="Phobius"/>
    </source>
</evidence>
<dbReference type="AlphaFoldDB" id="A0A812UZE5"/>
<organism evidence="2 3">
    <name type="scientific">Symbiodinium pilosum</name>
    <name type="common">Dinoflagellate</name>
    <dbReference type="NCBI Taxonomy" id="2952"/>
    <lineage>
        <taxon>Eukaryota</taxon>
        <taxon>Sar</taxon>
        <taxon>Alveolata</taxon>
        <taxon>Dinophyceae</taxon>
        <taxon>Suessiales</taxon>
        <taxon>Symbiodiniaceae</taxon>
        <taxon>Symbiodinium</taxon>
    </lineage>
</organism>
<feature type="transmembrane region" description="Helical" evidence="1">
    <location>
        <begin position="140"/>
        <end position="162"/>
    </location>
</feature>
<protein>
    <submittedName>
        <fullName evidence="2">Uncharacterized protein</fullName>
    </submittedName>
</protein>
<dbReference type="InterPro" id="IPR052055">
    <property type="entry name" value="Hepadnavirus_pol/RT"/>
</dbReference>
<comment type="caution">
    <text evidence="2">The sequence shown here is derived from an EMBL/GenBank/DDBJ whole genome shotgun (WGS) entry which is preliminary data.</text>
</comment>
<name>A0A812UZE5_SYMPI</name>
<dbReference type="Proteomes" id="UP000649617">
    <property type="component" value="Unassembled WGS sequence"/>
</dbReference>
<sequence length="746" mass="83292">VWEKKAEPVAVEQDLRVRLVKLKLVRDGEIVLLQERLPSLNAVHRFLSCVDTAVSWCLCSFDVKGARKLVRVGSDEQGDSCFVFDGVWYSYRSCHFGCKRAAYWFSRVGAWLVRMLHRVIWVKHGLFLFVDDGLEFLPTAVGPLLALYSLMFVCGVGVPVSWGKLHIGQCLIWIAWKFHANTCQASLPANKVEKALEALRPLLHKSKVERRQVEKVVGFLGWFCGGAFWLRAWLAALYKLLCKPQAGTRLLLVDDYFSLVQEVAAFLVSRGVQYAYLLSQTAPPRSISVHDPRAVVIDAFQQKKLVAEISVPEALVNPWQQKGRKQIIMYIELWPALVVLLKLGASLRNRRVLVFIDNNGARDALIKETSPIEDIFSLMAMGSVIRVPSPSNPGDGLSRGKVAEMAELLGFCYRTVAYVRSRFEFIPMQTGSNLVAQMCLAGRNPFDEPWLDDGEIQRIREDLLSFLNDHDFHSSLTTAPGQPLTLDLRRDLFALTGDIDPGLIPLLRDGVPIGIKEIIPASEMTLRTLLPLLIYNSLWGSALDDPAALMDLIQKDVDSGFAEWIAGGREEVLSRFGADCAAGRLDLVKKEGAISRLVGDNTISNANRLYRIAEKIELPDLIDVIDFMSRHSYERWVAFSLDVKKAHKWVKMAPSEQGFSVSKAVDPGGVTRWLVYLACHFGGTWSAYWWSRVAAGFVRSGHVLLHSSHFLSMHVDDGLSLFPAASAPLMACIEVLLAYSLGIPLS</sequence>
<dbReference type="PANTHER" id="PTHR33050:SF7">
    <property type="entry name" value="RIBONUCLEASE H"/>
    <property type="match status" value="1"/>
</dbReference>
<keyword evidence="1" id="KW-0812">Transmembrane</keyword>
<accession>A0A812UZE5</accession>
<keyword evidence="3" id="KW-1185">Reference proteome</keyword>
<proteinExistence type="predicted"/>
<reference evidence="2" key="1">
    <citation type="submission" date="2021-02" db="EMBL/GenBank/DDBJ databases">
        <authorList>
            <person name="Dougan E. K."/>
            <person name="Rhodes N."/>
            <person name="Thang M."/>
            <person name="Chan C."/>
        </authorList>
    </citation>
    <scope>NUCLEOTIDE SEQUENCE</scope>
</reference>
<keyword evidence="1" id="KW-0472">Membrane</keyword>
<keyword evidence="1" id="KW-1133">Transmembrane helix</keyword>